<protein>
    <submittedName>
        <fullName evidence="1">Uncharacterized protein</fullName>
    </submittedName>
</protein>
<dbReference type="Proteomes" id="UP000001396">
    <property type="component" value="Unassembled WGS sequence"/>
</dbReference>
<proteinExistence type="predicted"/>
<reference evidence="1 2" key="1">
    <citation type="journal article" date="2011" name="Genome Res.">
        <title>Phylogeny-wide analysis of social amoeba genomes highlights ancient origins for complex intercellular communication.</title>
        <authorList>
            <person name="Heidel A.J."/>
            <person name="Lawal H.M."/>
            <person name="Felder M."/>
            <person name="Schilde C."/>
            <person name="Helps N.R."/>
            <person name="Tunggal B."/>
            <person name="Rivero F."/>
            <person name="John U."/>
            <person name="Schleicher M."/>
            <person name="Eichinger L."/>
            <person name="Platzer M."/>
            <person name="Noegel A.A."/>
            <person name="Schaap P."/>
            <person name="Gloeckner G."/>
        </authorList>
    </citation>
    <scope>NUCLEOTIDE SEQUENCE [LARGE SCALE GENOMIC DNA]</scope>
    <source>
        <strain evidence="2">ATCC 26659 / Pp 5 / PN500</strain>
    </source>
</reference>
<dbReference type="RefSeq" id="XP_020431189.1">
    <property type="nucleotide sequence ID" value="XM_020579350.1"/>
</dbReference>
<dbReference type="FunCoup" id="D3BIG6">
    <property type="interactions" value="805"/>
</dbReference>
<comment type="caution">
    <text evidence="1">The sequence shown here is derived from an EMBL/GenBank/DDBJ whole genome shotgun (WGS) entry which is preliminary data.</text>
</comment>
<organism evidence="1 2">
    <name type="scientific">Heterostelium pallidum (strain ATCC 26659 / Pp 5 / PN500)</name>
    <name type="common">Cellular slime mold</name>
    <name type="synonym">Polysphondylium pallidum</name>
    <dbReference type="NCBI Taxonomy" id="670386"/>
    <lineage>
        <taxon>Eukaryota</taxon>
        <taxon>Amoebozoa</taxon>
        <taxon>Evosea</taxon>
        <taxon>Eumycetozoa</taxon>
        <taxon>Dictyostelia</taxon>
        <taxon>Acytosteliales</taxon>
        <taxon>Acytosteliaceae</taxon>
        <taxon>Heterostelium</taxon>
    </lineage>
</organism>
<gene>
    <name evidence="1" type="ORF">PPL_08536</name>
</gene>
<dbReference type="AlphaFoldDB" id="D3BIG6"/>
<accession>D3BIG6</accession>
<keyword evidence="2" id="KW-1185">Reference proteome</keyword>
<sequence>MTSICMRRSIVGLLHKSNTVTPNSLYILGRARVNKHKLPEHMQKDDFDDDDGKVVESKISKTSMDKIKQRFTSTFKRPDLDKQPEQTEEEKELRLFIHQYDKYRKEIEKRRDDEEKYAMHYQWEAIAELPEDLRKTAMLVDTHDDAPDWIPFWTLTPPSEDPASKMVMKKKVKAKKRSEELLTGNLF</sequence>
<evidence type="ECO:0000313" key="1">
    <source>
        <dbReference type="EMBL" id="EFA79066.1"/>
    </source>
</evidence>
<dbReference type="OMA" id="QRFTKIY"/>
<evidence type="ECO:0000313" key="2">
    <source>
        <dbReference type="Proteomes" id="UP000001396"/>
    </source>
</evidence>
<dbReference type="InParanoid" id="D3BIG6"/>
<dbReference type="EMBL" id="ADBJ01000037">
    <property type="protein sequence ID" value="EFA79066.1"/>
    <property type="molecule type" value="Genomic_DNA"/>
</dbReference>
<dbReference type="GeneID" id="31364015"/>
<name>D3BIG6_HETP5</name>